<organism evidence="1 2">
    <name type="scientific">Geranomyces variabilis</name>
    <dbReference type="NCBI Taxonomy" id="109894"/>
    <lineage>
        <taxon>Eukaryota</taxon>
        <taxon>Fungi</taxon>
        <taxon>Fungi incertae sedis</taxon>
        <taxon>Chytridiomycota</taxon>
        <taxon>Chytridiomycota incertae sedis</taxon>
        <taxon>Chytridiomycetes</taxon>
        <taxon>Spizellomycetales</taxon>
        <taxon>Powellomycetaceae</taxon>
        <taxon>Geranomyces</taxon>
    </lineage>
</organism>
<dbReference type="EMBL" id="JADGJQ010000116">
    <property type="protein sequence ID" value="KAJ3168734.1"/>
    <property type="molecule type" value="Genomic_DNA"/>
</dbReference>
<evidence type="ECO:0000313" key="1">
    <source>
        <dbReference type="EMBL" id="KAJ3168734.1"/>
    </source>
</evidence>
<comment type="caution">
    <text evidence="1">The sequence shown here is derived from an EMBL/GenBank/DDBJ whole genome shotgun (WGS) entry which is preliminary data.</text>
</comment>
<reference evidence="1" key="1">
    <citation type="submission" date="2020-05" db="EMBL/GenBank/DDBJ databases">
        <title>Phylogenomic resolution of chytrid fungi.</title>
        <authorList>
            <person name="Stajich J.E."/>
            <person name="Amses K."/>
            <person name="Simmons R."/>
            <person name="Seto K."/>
            <person name="Myers J."/>
            <person name="Bonds A."/>
            <person name="Quandt C.A."/>
            <person name="Barry K."/>
            <person name="Liu P."/>
            <person name="Grigoriev I."/>
            <person name="Longcore J.E."/>
            <person name="James T.Y."/>
        </authorList>
    </citation>
    <scope>NUCLEOTIDE SEQUENCE</scope>
    <source>
        <strain evidence="1">JEL0379</strain>
    </source>
</reference>
<sequence length="222" mass="24911">MAAYQVPRSVRLGTDYARATSTLTISVHQPLSVATFPEQDVDNDPVRRTISWGTTTGPPPRPWEVAEYFDMVQYGTTFPTADTRNRHDPTDSLRPEKEFCFEDRRLMDPCKGPDVDELRGRARLLSFGYVKQDTVSGKCQIILNLSLPKLKAAVGDEHRIDAWSTYQLQNSDGSVLEFRTTEADDPGGLDFESIEDFHGRDVASRVTHNGYGFIEAGHAKEI</sequence>
<gene>
    <name evidence="1" type="ORF">HDU87_000937</name>
</gene>
<dbReference type="AlphaFoldDB" id="A0AAD5TDC5"/>
<name>A0AAD5TDC5_9FUNG</name>
<dbReference type="Proteomes" id="UP001212152">
    <property type="component" value="Unassembled WGS sequence"/>
</dbReference>
<proteinExistence type="predicted"/>
<evidence type="ECO:0000313" key="2">
    <source>
        <dbReference type="Proteomes" id="UP001212152"/>
    </source>
</evidence>
<protein>
    <submittedName>
        <fullName evidence="1">Uncharacterized protein</fullName>
    </submittedName>
</protein>
<accession>A0AAD5TDC5</accession>
<keyword evidence="2" id="KW-1185">Reference proteome</keyword>